<organism evidence="1 2">
    <name type="scientific">Staphylococcus aureus</name>
    <dbReference type="NCBI Taxonomy" id="1280"/>
    <lineage>
        <taxon>Bacteria</taxon>
        <taxon>Bacillati</taxon>
        <taxon>Bacillota</taxon>
        <taxon>Bacilli</taxon>
        <taxon>Bacillales</taxon>
        <taxon>Staphylococcaceae</taxon>
        <taxon>Staphylococcus</taxon>
    </lineage>
</organism>
<sequence length="31" mass="3714">MVFASFFMLLSQELIQHILKVEAKNDEIYQK</sequence>
<protein>
    <submittedName>
        <fullName evidence="1">Uncharacterized protein</fullName>
    </submittedName>
</protein>
<evidence type="ECO:0000313" key="1">
    <source>
        <dbReference type="EMBL" id="SUK19076.1"/>
    </source>
</evidence>
<dbReference type="AlphaFoldDB" id="A0A8G2M9Q7"/>
<proteinExistence type="predicted"/>
<comment type="caution">
    <text evidence="1">The sequence shown here is derived from an EMBL/GenBank/DDBJ whole genome shotgun (WGS) entry which is preliminary data.</text>
</comment>
<reference evidence="1 2" key="1">
    <citation type="submission" date="2018-06" db="EMBL/GenBank/DDBJ databases">
        <authorList>
            <consortium name="Pathogen Informatics"/>
            <person name="Doyle S."/>
        </authorList>
    </citation>
    <scope>NUCLEOTIDE SEQUENCE [LARGE SCALE GENOMIC DNA]</scope>
    <source>
        <strain evidence="1 2">NCTC7972</strain>
    </source>
</reference>
<accession>A0A8G2M9Q7</accession>
<evidence type="ECO:0000313" key="2">
    <source>
        <dbReference type="Proteomes" id="UP000254224"/>
    </source>
</evidence>
<dbReference type="Proteomes" id="UP000254224">
    <property type="component" value="Unassembled WGS sequence"/>
</dbReference>
<dbReference type="EMBL" id="UHAI01000002">
    <property type="protein sequence ID" value="SUK19076.1"/>
    <property type="molecule type" value="Genomic_DNA"/>
</dbReference>
<name>A0A8G2M9Q7_STAAU</name>
<gene>
    <name evidence="1" type="ORF">NCTC7972_02595</name>
</gene>